<keyword evidence="3 5" id="KW-0067">ATP-binding</keyword>
<accession>A0A3L9XYF2</accession>
<dbReference type="GO" id="GO:0005524">
    <property type="term" value="F:ATP binding"/>
    <property type="evidence" value="ECO:0007669"/>
    <property type="project" value="UniProtKB-KW"/>
</dbReference>
<sequence>MVTSILPLRIHAAEVKRRGTRLIGPIDLTLGGTGITIVLGPNGSGKTTLLRLLHGLERPAHGGLDWSIPEEEARGRRSFVFQTPTMMRRSVTDCIAYALRVAGTKRAEARARAREMASQVGLGHALDRSAQVLSGGEKQKLALARALIREPEVLFLDEPCANLDGRATREIETILTDAKSRGTRIVMSTHDLGQAARLADEIVFMLNGCVRELNVAGTFFETPATPEAHAFLNGQIVE</sequence>
<dbReference type="OrthoDB" id="9802264at2"/>
<keyword evidence="1" id="KW-0813">Transport</keyword>
<dbReference type="SMART" id="SM00382">
    <property type="entry name" value="AAA"/>
    <property type="match status" value="1"/>
</dbReference>
<dbReference type="Proteomes" id="UP000281343">
    <property type="component" value="Unassembled WGS sequence"/>
</dbReference>
<gene>
    <name evidence="5" type="ORF">D9R08_14825</name>
</gene>
<dbReference type="EMBL" id="RCNT01000007">
    <property type="protein sequence ID" value="RMA41569.1"/>
    <property type="molecule type" value="Genomic_DNA"/>
</dbReference>
<dbReference type="InterPro" id="IPR003439">
    <property type="entry name" value="ABC_transporter-like_ATP-bd"/>
</dbReference>
<proteinExistence type="predicted"/>
<dbReference type="InterPro" id="IPR017871">
    <property type="entry name" value="ABC_transporter-like_CS"/>
</dbReference>
<dbReference type="PANTHER" id="PTHR42781:SF4">
    <property type="entry name" value="SPERMIDINE_PUTRESCINE IMPORT ATP-BINDING PROTEIN POTA"/>
    <property type="match status" value="1"/>
</dbReference>
<reference evidence="5 6" key="1">
    <citation type="submission" date="2018-10" db="EMBL/GenBank/DDBJ databases">
        <authorList>
            <person name="Jung H.S."/>
            <person name="Jeon C.O."/>
        </authorList>
    </citation>
    <scope>NUCLEOTIDE SEQUENCE [LARGE SCALE GENOMIC DNA]</scope>
    <source>
        <strain evidence="5 6">MA-7-27</strain>
    </source>
</reference>
<comment type="caution">
    <text evidence="5">The sequence shown here is derived from an EMBL/GenBank/DDBJ whole genome shotgun (WGS) entry which is preliminary data.</text>
</comment>
<dbReference type="PROSITE" id="PS00211">
    <property type="entry name" value="ABC_TRANSPORTER_1"/>
    <property type="match status" value="1"/>
</dbReference>
<dbReference type="AlphaFoldDB" id="A0A3L9XYF2"/>
<dbReference type="PROSITE" id="PS50893">
    <property type="entry name" value="ABC_TRANSPORTER_2"/>
    <property type="match status" value="1"/>
</dbReference>
<feature type="domain" description="ABC transporter" evidence="4">
    <location>
        <begin position="8"/>
        <end position="232"/>
    </location>
</feature>
<evidence type="ECO:0000259" key="4">
    <source>
        <dbReference type="PROSITE" id="PS50893"/>
    </source>
</evidence>
<dbReference type="Pfam" id="PF00005">
    <property type="entry name" value="ABC_tran"/>
    <property type="match status" value="1"/>
</dbReference>
<organism evidence="5 6">
    <name type="scientific">Rhodophyticola porphyridii</name>
    <dbReference type="NCBI Taxonomy" id="1852017"/>
    <lineage>
        <taxon>Bacteria</taxon>
        <taxon>Pseudomonadati</taxon>
        <taxon>Pseudomonadota</taxon>
        <taxon>Alphaproteobacteria</taxon>
        <taxon>Rhodobacterales</taxon>
        <taxon>Roseobacteraceae</taxon>
        <taxon>Rhodophyticola</taxon>
    </lineage>
</organism>
<keyword evidence="2" id="KW-0547">Nucleotide-binding</keyword>
<evidence type="ECO:0000256" key="3">
    <source>
        <dbReference type="ARBA" id="ARBA00022840"/>
    </source>
</evidence>
<evidence type="ECO:0000256" key="2">
    <source>
        <dbReference type="ARBA" id="ARBA00022741"/>
    </source>
</evidence>
<dbReference type="GO" id="GO:0016887">
    <property type="term" value="F:ATP hydrolysis activity"/>
    <property type="evidence" value="ECO:0007669"/>
    <property type="project" value="InterPro"/>
</dbReference>
<dbReference type="InterPro" id="IPR027417">
    <property type="entry name" value="P-loop_NTPase"/>
</dbReference>
<evidence type="ECO:0000256" key="1">
    <source>
        <dbReference type="ARBA" id="ARBA00022448"/>
    </source>
</evidence>
<evidence type="ECO:0000313" key="5">
    <source>
        <dbReference type="EMBL" id="RMA41569.1"/>
    </source>
</evidence>
<dbReference type="PANTHER" id="PTHR42781">
    <property type="entry name" value="SPERMIDINE/PUTRESCINE IMPORT ATP-BINDING PROTEIN POTA"/>
    <property type="match status" value="1"/>
</dbReference>
<dbReference type="InterPro" id="IPR050093">
    <property type="entry name" value="ABC_SmlMolc_Importer"/>
</dbReference>
<dbReference type="InterPro" id="IPR003593">
    <property type="entry name" value="AAA+_ATPase"/>
</dbReference>
<dbReference type="SUPFAM" id="SSF52540">
    <property type="entry name" value="P-loop containing nucleoside triphosphate hydrolases"/>
    <property type="match status" value="1"/>
</dbReference>
<name>A0A3L9XYF2_9RHOB</name>
<protein>
    <submittedName>
        <fullName evidence="5">ATP-binding cassette domain-containing protein</fullName>
    </submittedName>
</protein>
<evidence type="ECO:0000313" key="6">
    <source>
        <dbReference type="Proteomes" id="UP000281343"/>
    </source>
</evidence>
<dbReference type="Gene3D" id="3.40.50.300">
    <property type="entry name" value="P-loop containing nucleotide triphosphate hydrolases"/>
    <property type="match status" value="1"/>
</dbReference>
<dbReference type="RefSeq" id="WP_121898828.1">
    <property type="nucleotide sequence ID" value="NZ_RCNT01000007.1"/>
</dbReference>
<keyword evidence="6" id="KW-1185">Reference proteome</keyword>